<sequence>MGEIAEAKARERARAIRKAEEEARFAAQNNTFYRSSEEPSDDSPEAKAEFWAKRTHDEIRELVKLSEDGVAFTTAGASTLVEARKYFKNFWHQELHAMFGYLPCSADYTVGFGDMDWTGMTSFKS</sequence>
<evidence type="ECO:0000256" key="1">
    <source>
        <dbReference type="SAM" id="MobiDB-lite"/>
    </source>
</evidence>
<protein>
    <submittedName>
        <fullName evidence="2">Uncharacterized protein</fullName>
    </submittedName>
</protein>
<dbReference type="EMBL" id="JAPDHF010000023">
    <property type="protein sequence ID" value="KAJ4004746.1"/>
    <property type="molecule type" value="Genomic_DNA"/>
</dbReference>
<evidence type="ECO:0000313" key="3">
    <source>
        <dbReference type="Proteomes" id="UP001152130"/>
    </source>
</evidence>
<reference evidence="2" key="1">
    <citation type="submission" date="2022-10" db="EMBL/GenBank/DDBJ databases">
        <title>Fusarium specimens isolated from Avocado Roots.</title>
        <authorList>
            <person name="Stajich J."/>
            <person name="Roper C."/>
            <person name="Heimlech-Rivalta G."/>
        </authorList>
    </citation>
    <scope>NUCLEOTIDE SEQUENCE</scope>
    <source>
        <strain evidence="2">CF00143</strain>
    </source>
</reference>
<proteinExistence type="predicted"/>
<dbReference type="Proteomes" id="UP001152130">
    <property type="component" value="Unassembled WGS sequence"/>
</dbReference>
<organism evidence="2 3">
    <name type="scientific">Fusarium irregulare</name>
    <dbReference type="NCBI Taxonomy" id="2494466"/>
    <lineage>
        <taxon>Eukaryota</taxon>
        <taxon>Fungi</taxon>
        <taxon>Dikarya</taxon>
        <taxon>Ascomycota</taxon>
        <taxon>Pezizomycotina</taxon>
        <taxon>Sordariomycetes</taxon>
        <taxon>Hypocreomycetidae</taxon>
        <taxon>Hypocreales</taxon>
        <taxon>Nectriaceae</taxon>
        <taxon>Fusarium</taxon>
        <taxon>Fusarium incarnatum-equiseti species complex</taxon>
    </lineage>
</organism>
<comment type="caution">
    <text evidence="2">The sequence shown here is derived from an EMBL/GenBank/DDBJ whole genome shotgun (WGS) entry which is preliminary data.</text>
</comment>
<dbReference type="AlphaFoldDB" id="A0A9W8U4A9"/>
<name>A0A9W8U4A9_9HYPO</name>
<feature type="region of interest" description="Disordered" evidence="1">
    <location>
        <begin position="28"/>
        <end position="47"/>
    </location>
</feature>
<evidence type="ECO:0000313" key="2">
    <source>
        <dbReference type="EMBL" id="KAJ4004746.1"/>
    </source>
</evidence>
<gene>
    <name evidence="2" type="ORF">NW766_011480</name>
</gene>
<keyword evidence="3" id="KW-1185">Reference proteome</keyword>
<accession>A0A9W8U4A9</accession>